<protein>
    <submittedName>
        <fullName evidence="1">Uncharacterized protein</fullName>
    </submittedName>
</protein>
<dbReference type="AlphaFoldDB" id="A0A1P8MWK9"/>
<proteinExistence type="predicted"/>
<reference evidence="1 2" key="1">
    <citation type="submission" date="2017-01" db="EMBL/GenBank/DDBJ databases">
        <title>Complete genome of Tateyamaria omphalii DOK1-4 isolated from seawater in Dokdo.</title>
        <authorList>
            <person name="Kim J.H."/>
            <person name="Chi W.-J."/>
        </authorList>
    </citation>
    <scope>NUCLEOTIDE SEQUENCE [LARGE SCALE GENOMIC DNA]</scope>
    <source>
        <strain evidence="1 2">DOK1-4</strain>
    </source>
</reference>
<name>A0A1P8MWK9_9RHOB</name>
<dbReference type="OrthoDB" id="8247306at2"/>
<evidence type="ECO:0000313" key="1">
    <source>
        <dbReference type="EMBL" id="APX12398.1"/>
    </source>
</evidence>
<sequence>MIRIDTKEGRIFAEAEIEGVPINPLRPPLMDHIDPIRRWEIQAERIWVRRPWILETDDGCEIFFIGPTHTRPVSWGKFATKEAAAEYLLLPVPEPLRQPPEREEVDF</sequence>
<dbReference type="Proteomes" id="UP000186336">
    <property type="component" value="Chromosome"/>
</dbReference>
<evidence type="ECO:0000313" key="2">
    <source>
        <dbReference type="Proteomes" id="UP000186336"/>
    </source>
</evidence>
<organism evidence="1 2">
    <name type="scientific">Tateyamaria omphalii</name>
    <dbReference type="NCBI Taxonomy" id="299262"/>
    <lineage>
        <taxon>Bacteria</taxon>
        <taxon>Pseudomonadati</taxon>
        <taxon>Pseudomonadota</taxon>
        <taxon>Alphaproteobacteria</taxon>
        <taxon>Rhodobacterales</taxon>
        <taxon>Roseobacteraceae</taxon>
        <taxon>Tateyamaria</taxon>
    </lineage>
</organism>
<dbReference type="EMBL" id="CP019312">
    <property type="protein sequence ID" value="APX12398.1"/>
    <property type="molecule type" value="Genomic_DNA"/>
</dbReference>
<gene>
    <name evidence="1" type="ORF">BWR18_12455</name>
</gene>
<dbReference type="RefSeq" id="WP_076628661.1">
    <property type="nucleotide sequence ID" value="NZ_CP019312.1"/>
</dbReference>
<accession>A0A1P8MWK9</accession>
<keyword evidence="2" id="KW-1185">Reference proteome</keyword>
<dbReference type="KEGG" id="tom:BWR18_12455"/>